<protein>
    <submittedName>
        <fullName evidence="2">Uncharacterized protein</fullName>
    </submittedName>
</protein>
<proteinExistence type="predicted"/>
<dbReference type="EnsemblPlants" id="OGLUM08G12820.1">
    <property type="protein sequence ID" value="OGLUM08G12820.1"/>
    <property type="gene ID" value="OGLUM08G12820"/>
</dbReference>
<feature type="compositionally biased region" description="Pro residues" evidence="1">
    <location>
        <begin position="44"/>
        <end position="54"/>
    </location>
</feature>
<feature type="compositionally biased region" description="Basic residues" evidence="1">
    <location>
        <begin position="34"/>
        <end position="43"/>
    </location>
</feature>
<dbReference type="Gramene" id="OGLUM08G12820.1">
    <property type="protein sequence ID" value="OGLUM08G12820.1"/>
    <property type="gene ID" value="OGLUM08G12820"/>
</dbReference>
<organism evidence="2">
    <name type="scientific">Oryza glumipatula</name>
    <dbReference type="NCBI Taxonomy" id="40148"/>
    <lineage>
        <taxon>Eukaryota</taxon>
        <taxon>Viridiplantae</taxon>
        <taxon>Streptophyta</taxon>
        <taxon>Embryophyta</taxon>
        <taxon>Tracheophyta</taxon>
        <taxon>Spermatophyta</taxon>
        <taxon>Magnoliopsida</taxon>
        <taxon>Liliopsida</taxon>
        <taxon>Poales</taxon>
        <taxon>Poaceae</taxon>
        <taxon>BOP clade</taxon>
        <taxon>Oryzoideae</taxon>
        <taxon>Oryzeae</taxon>
        <taxon>Oryzinae</taxon>
        <taxon>Oryza</taxon>
    </lineage>
</organism>
<feature type="compositionally biased region" description="Low complexity" evidence="1">
    <location>
        <begin position="1"/>
        <end position="14"/>
    </location>
</feature>
<keyword evidence="3" id="KW-1185">Reference proteome</keyword>
<sequence>MPDPHAVAATAVGSAAGGRREGAEGAAAAGTILSRRHRRRIHPRPLPTTPPTPDLPREGGDDERGESIHDSLSLPVSDHSLHLKLLASEYRRRILQDHVFALEEDLRGDGIVDLSGNVEGKRRPATMLWIGRRRCGGSAGDVEKRNKRESEKVRRERGGERREERGKKRERKSR</sequence>
<accession>A0A0E0AUG2</accession>
<dbReference type="HOGENOM" id="CLU_1734276_0_0_1"/>
<evidence type="ECO:0000313" key="2">
    <source>
        <dbReference type="EnsemblPlants" id="OGLUM08G12820.1"/>
    </source>
</evidence>
<dbReference type="AlphaFoldDB" id="A0A0E0AUG2"/>
<reference evidence="2" key="1">
    <citation type="submission" date="2015-04" db="UniProtKB">
        <authorList>
            <consortium name="EnsemblPlants"/>
        </authorList>
    </citation>
    <scope>IDENTIFICATION</scope>
</reference>
<feature type="compositionally biased region" description="Basic and acidic residues" evidence="1">
    <location>
        <begin position="141"/>
        <end position="167"/>
    </location>
</feature>
<dbReference type="Proteomes" id="UP000026961">
    <property type="component" value="Chromosome 8"/>
</dbReference>
<feature type="region of interest" description="Disordered" evidence="1">
    <location>
        <begin position="1"/>
        <end position="77"/>
    </location>
</feature>
<name>A0A0E0AUG2_9ORYZ</name>
<feature type="region of interest" description="Disordered" evidence="1">
    <location>
        <begin position="135"/>
        <end position="174"/>
    </location>
</feature>
<evidence type="ECO:0000256" key="1">
    <source>
        <dbReference type="SAM" id="MobiDB-lite"/>
    </source>
</evidence>
<evidence type="ECO:0000313" key="3">
    <source>
        <dbReference type="Proteomes" id="UP000026961"/>
    </source>
</evidence>
<reference evidence="2" key="2">
    <citation type="submission" date="2018-05" db="EMBL/GenBank/DDBJ databases">
        <title>OgluRS3 (Oryza glumaepatula Reference Sequence Version 3).</title>
        <authorList>
            <person name="Zhang J."/>
            <person name="Kudrna D."/>
            <person name="Lee S."/>
            <person name="Talag J."/>
            <person name="Welchert J."/>
            <person name="Wing R.A."/>
        </authorList>
    </citation>
    <scope>NUCLEOTIDE SEQUENCE [LARGE SCALE GENOMIC DNA]</scope>
</reference>